<keyword evidence="2" id="KW-1185">Reference proteome</keyword>
<reference evidence="1 2" key="1">
    <citation type="submission" date="2014-08" db="EMBL/GenBank/DDBJ databases">
        <title>Methylacidiphilum kamchatkense strain Kam1 draft genome sequence.</title>
        <authorList>
            <person name="Birkeland N.-K."/>
            <person name="Erikstad H.A."/>
        </authorList>
    </citation>
    <scope>NUCLEOTIDE SEQUENCE [LARGE SCALE GENOMIC DNA]</scope>
    <source>
        <strain evidence="1 2">Kam1</strain>
    </source>
</reference>
<evidence type="ECO:0000313" key="1">
    <source>
        <dbReference type="EMBL" id="KIE59295.1"/>
    </source>
</evidence>
<protein>
    <submittedName>
        <fullName evidence="1">Uncharacterized protein</fullName>
    </submittedName>
</protein>
<accession>A0ABR4ZYH6</accession>
<sequence>MNRFFAQLNDLFNIVKRICYFAYRNSYSYSYKIVIIKIKKLYLSIIKIFFDYLGEEREKKRKIRPFRPLFLFAQEASKGKSS</sequence>
<gene>
    <name evidence="1" type="ORF">A946_00835</name>
</gene>
<evidence type="ECO:0000313" key="2">
    <source>
        <dbReference type="Proteomes" id="UP000031594"/>
    </source>
</evidence>
<name>A0ABR4ZYH6_9BACT</name>
<organism evidence="1 2">
    <name type="scientific">Methylacidiphilum kamchatkense Kam1</name>
    <dbReference type="NCBI Taxonomy" id="1202785"/>
    <lineage>
        <taxon>Bacteria</taxon>
        <taxon>Pseudomonadati</taxon>
        <taxon>Verrucomicrobiota</taxon>
        <taxon>Methylacidiphilae</taxon>
        <taxon>Methylacidiphilales</taxon>
        <taxon>Methylacidiphilaceae</taxon>
        <taxon>Methylacidiphilum (ex Ratnadevi et al. 2023)</taxon>
    </lineage>
</organism>
<proteinExistence type="predicted"/>
<dbReference type="Proteomes" id="UP000031594">
    <property type="component" value="Unassembled WGS sequence"/>
</dbReference>
<comment type="caution">
    <text evidence="1">The sequence shown here is derived from an EMBL/GenBank/DDBJ whole genome shotgun (WGS) entry which is preliminary data.</text>
</comment>
<dbReference type="EMBL" id="JQNX01000001">
    <property type="protein sequence ID" value="KIE59295.1"/>
    <property type="molecule type" value="Genomic_DNA"/>
</dbReference>